<dbReference type="InterPro" id="IPR051265">
    <property type="entry name" value="HIBADH-related_NP60_sf"/>
</dbReference>
<keyword evidence="2" id="KW-0560">Oxidoreductase</keyword>
<keyword evidence="8" id="KW-1185">Reference proteome</keyword>
<dbReference type="GO" id="GO:0050661">
    <property type="term" value="F:NADP binding"/>
    <property type="evidence" value="ECO:0007669"/>
    <property type="project" value="InterPro"/>
</dbReference>
<evidence type="ECO:0000256" key="4">
    <source>
        <dbReference type="PIRSR" id="PIRSR000103-1"/>
    </source>
</evidence>
<dbReference type="Pfam" id="PF03446">
    <property type="entry name" value="NAD_binding_2"/>
    <property type="match status" value="1"/>
</dbReference>
<dbReference type="InterPro" id="IPR029154">
    <property type="entry name" value="HIBADH-like_NADP-bd"/>
</dbReference>
<reference evidence="7 8" key="1">
    <citation type="submission" date="2013-02" db="EMBL/GenBank/DDBJ databases">
        <title>The complete genome sequence of Corynebacterium vitaeruminis DSM 20294.</title>
        <authorList>
            <person name="Ruckert C."/>
            <person name="Albersmeier A."/>
            <person name="Kalinowski J."/>
        </authorList>
    </citation>
    <scope>NUCLEOTIDE SEQUENCE [LARGE SCALE GENOMIC DNA]</scope>
    <source>
        <strain evidence="8">ATCC 10234</strain>
    </source>
</reference>
<dbReference type="GO" id="GO:0051287">
    <property type="term" value="F:NAD binding"/>
    <property type="evidence" value="ECO:0007669"/>
    <property type="project" value="InterPro"/>
</dbReference>
<comment type="similarity">
    <text evidence="1">Belongs to the HIBADH-related family.</text>
</comment>
<dbReference type="PATRIC" id="fig|1224164.3.peg.2164"/>
<dbReference type="InterPro" id="IPR013328">
    <property type="entry name" value="6PGD_dom2"/>
</dbReference>
<dbReference type="Gene3D" id="1.10.1040.10">
    <property type="entry name" value="N-(1-d-carboxylethyl)-l-norvaline Dehydrogenase, domain 2"/>
    <property type="match status" value="1"/>
</dbReference>
<dbReference type="EMBL" id="CP004353">
    <property type="protein sequence ID" value="AHI23530.1"/>
    <property type="molecule type" value="Genomic_DNA"/>
</dbReference>
<dbReference type="InterPro" id="IPR015815">
    <property type="entry name" value="HIBADH-related"/>
</dbReference>
<gene>
    <name evidence="7" type="ORF">B843_10750</name>
</gene>
<accession>W5Y3T7</accession>
<dbReference type="Gene3D" id="3.40.50.720">
    <property type="entry name" value="NAD(P)-binding Rossmann-like Domain"/>
    <property type="match status" value="1"/>
</dbReference>
<dbReference type="InterPro" id="IPR036291">
    <property type="entry name" value="NAD(P)-bd_dom_sf"/>
</dbReference>
<dbReference type="InterPro" id="IPR008927">
    <property type="entry name" value="6-PGluconate_DH-like_C_sf"/>
</dbReference>
<dbReference type="HOGENOM" id="CLU_035117_0_4_11"/>
<dbReference type="InterPro" id="IPR006115">
    <property type="entry name" value="6PGDH_NADP-bd"/>
</dbReference>
<dbReference type="Proteomes" id="UP000019222">
    <property type="component" value="Chromosome"/>
</dbReference>
<feature type="domain" description="6-phosphogluconate dehydrogenase NADP-binding" evidence="5">
    <location>
        <begin position="6"/>
        <end position="162"/>
    </location>
</feature>
<evidence type="ECO:0000313" key="7">
    <source>
        <dbReference type="EMBL" id="AHI23530.1"/>
    </source>
</evidence>
<organism evidence="7 8">
    <name type="scientific">Corynebacterium vitaeruminis DSM 20294</name>
    <dbReference type="NCBI Taxonomy" id="1224164"/>
    <lineage>
        <taxon>Bacteria</taxon>
        <taxon>Bacillati</taxon>
        <taxon>Actinomycetota</taxon>
        <taxon>Actinomycetes</taxon>
        <taxon>Mycobacteriales</taxon>
        <taxon>Corynebacteriaceae</taxon>
        <taxon>Corynebacterium</taxon>
    </lineage>
</organism>
<protein>
    <submittedName>
        <fullName evidence="7">Dehydrogenase</fullName>
    </submittedName>
</protein>
<dbReference type="GO" id="GO:0016491">
    <property type="term" value="F:oxidoreductase activity"/>
    <property type="evidence" value="ECO:0007669"/>
    <property type="project" value="UniProtKB-KW"/>
</dbReference>
<sequence length="301" mass="31147">MKSPLTVAVLGTGIMGSAMARNIARAGHDVRAWNRSAEKAAALASDGISPYASPAEAVDGADVVLTMLYDAKAVTEVISQAAPSLRPGTLWIQSTTVGATDARALAELAAQHGAVFFDAPVSGTREPAEAGQLLVIAAGPTQQRPVASQVFDAIGARTLWTGEDGAAGSATRLKLVVNSWVIAASNAAGEIVALAHALQVPPQQFFDLIAGGGLDLPFLRMKANLVLGDRMSPASFAVDTSGKDAHLILDAARAAGIRLDGMEAFSARLDRVDSRGFSKYDMAAAYLASLPESDHETPQNS</sequence>
<evidence type="ECO:0000313" key="8">
    <source>
        <dbReference type="Proteomes" id="UP000019222"/>
    </source>
</evidence>
<dbReference type="SUPFAM" id="SSF51735">
    <property type="entry name" value="NAD(P)-binding Rossmann-fold domains"/>
    <property type="match status" value="1"/>
</dbReference>
<dbReference type="PIRSF" id="PIRSF000103">
    <property type="entry name" value="HIBADH"/>
    <property type="match status" value="1"/>
</dbReference>
<dbReference type="KEGG" id="cvt:B843_10750"/>
<dbReference type="eggNOG" id="COG2084">
    <property type="taxonomic scope" value="Bacteria"/>
</dbReference>
<evidence type="ECO:0000256" key="2">
    <source>
        <dbReference type="ARBA" id="ARBA00023002"/>
    </source>
</evidence>
<feature type="domain" description="3-hydroxyisobutyrate dehydrogenase-like NAD-binding" evidence="6">
    <location>
        <begin position="168"/>
        <end position="286"/>
    </location>
</feature>
<evidence type="ECO:0000256" key="3">
    <source>
        <dbReference type="ARBA" id="ARBA00023027"/>
    </source>
</evidence>
<dbReference type="SUPFAM" id="SSF48179">
    <property type="entry name" value="6-phosphogluconate dehydrogenase C-terminal domain-like"/>
    <property type="match status" value="1"/>
</dbReference>
<dbReference type="AlphaFoldDB" id="W5Y3T7"/>
<feature type="active site" evidence="4">
    <location>
        <position position="174"/>
    </location>
</feature>
<name>W5Y3T7_9CORY</name>
<evidence type="ECO:0000256" key="1">
    <source>
        <dbReference type="ARBA" id="ARBA00009080"/>
    </source>
</evidence>
<evidence type="ECO:0000259" key="6">
    <source>
        <dbReference type="Pfam" id="PF14833"/>
    </source>
</evidence>
<evidence type="ECO:0000259" key="5">
    <source>
        <dbReference type="Pfam" id="PF03446"/>
    </source>
</evidence>
<dbReference type="RefSeq" id="WP_025253522.1">
    <property type="nucleotide sequence ID" value="NZ_CP004353.1"/>
</dbReference>
<keyword evidence="3" id="KW-0520">NAD</keyword>
<dbReference type="STRING" id="1224164.B843_10750"/>
<dbReference type="Pfam" id="PF14833">
    <property type="entry name" value="NAD_binding_11"/>
    <property type="match status" value="1"/>
</dbReference>
<dbReference type="PANTHER" id="PTHR43580">
    <property type="entry name" value="OXIDOREDUCTASE GLYR1-RELATED"/>
    <property type="match status" value="1"/>
</dbReference>
<dbReference type="PANTHER" id="PTHR43580:SF2">
    <property type="entry name" value="CYTOKINE-LIKE NUCLEAR FACTOR N-PAC"/>
    <property type="match status" value="1"/>
</dbReference>
<proteinExistence type="inferred from homology"/>